<keyword evidence="3" id="KW-1185">Reference proteome</keyword>
<dbReference type="KEGG" id="mrub:DEO27_021175"/>
<name>A0A5C1I357_9SPHI</name>
<evidence type="ECO:0000256" key="1">
    <source>
        <dbReference type="SAM" id="SignalP"/>
    </source>
</evidence>
<protein>
    <submittedName>
        <fullName evidence="2">Uncharacterized protein</fullName>
    </submittedName>
</protein>
<dbReference type="EMBL" id="CP043450">
    <property type="protein sequence ID" value="QEM12423.1"/>
    <property type="molecule type" value="Genomic_DNA"/>
</dbReference>
<dbReference type="Proteomes" id="UP000251402">
    <property type="component" value="Chromosome"/>
</dbReference>
<keyword evidence="1" id="KW-0732">Signal</keyword>
<feature type="chain" id="PRO_5023035027" evidence="1">
    <location>
        <begin position="20"/>
        <end position="127"/>
    </location>
</feature>
<dbReference type="RefSeq" id="WP_146750135.1">
    <property type="nucleotide sequence ID" value="NZ_CP043450.1"/>
</dbReference>
<organism evidence="2 3">
    <name type="scientific">Mucilaginibacter rubeus</name>
    <dbReference type="NCBI Taxonomy" id="2027860"/>
    <lineage>
        <taxon>Bacteria</taxon>
        <taxon>Pseudomonadati</taxon>
        <taxon>Bacteroidota</taxon>
        <taxon>Sphingobacteriia</taxon>
        <taxon>Sphingobacteriales</taxon>
        <taxon>Sphingobacteriaceae</taxon>
        <taxon>Mucilaginibacter</taxon>
    </lineage>
</organism>
<dbReference type="OrthoDB" id="798527at2"/>
<evidence type="ECO:0000313" key="2">
    <source>
        <dbReference type="EMBL" id="QEM12423.1"/>
    </source>
</evidence>
<sequence>MKSFKINLFVLFCGLMIFATCKSNKEQNLSGVYVNDGRSEFSVASDTLIISELNSESMTFLIERHTGFNSIKNGRMLPRQYEQSKWVGNWDANHQVLTEGQYGRQIRISPDHQGILLRTTPYQKVKN</sequence>
<proteinExistence type="predicted"/>
<dbReference type="AlphaFoldDB" id="A0A5C1I357"/>
<accession>A0A5C1I357</accession>
<gene>
    <name evidence="2" type="ORF">DEO27_021175</name>
</gene>
<feature type="signal peptide" evidence="1">
    <location>
        <begin position="1"/>
        <end position="19"/>
    </location>
</feature>
<evidence type="ECO:0000313" key="3">
    <source>
        <dbReference type="Proteomes" id="UP000251402"/>
    </source>
</evidence>
<reference evidence="2" key="1">
    <citation type="submission" date="2019-08" db="EMBL/GenBank/DDBJ databases">
        <title>Comparative genome analysis confer to the adaptation heavy metal polluted environment.</title>
        <authorList>
            <person name="Li Y."/>
        </authorList>
    </citation>
    <scope>NUCLEOTIDE SEQUENCE [LARGE SCALE GENOMIC DNA]</scope>
    <source>
        <strain evidence="2">P1</strain>
    </source>
</reference>